<dbReference type="AlphaFoldDB" id="A0A1C7MCA8"/>
<name>A0A1C7MCA8_GRIFR</name>
<proteinExistence type="predicted"/>
<gene>
    <name evidence="1" type="ORF">A0H81_05424</name>
</gene>
<organism evidence="1 2">
    <name type="scientific">Grifola frondosa</name>
    <name type="common">Maitake</name>
    <name type="synonym">Polyporus frondosus</name>
    <dbReference type="NCBI Taxonomy" id="5627"/>
    <lineage>
        <taxon>Eukaryota</taxon>
        <taxon>Fungi</taxon>
        <taxon>Dikarya</taxon>
        <taxon>Basidiomycota</taxon>
        <taxon>Agaricomycotina</taxon>
        <taxon>Agaricomycetes</taxon>
        <taxon>Polyporales</taxon>
        <taxon>Grifolaceae</taxon>
        <taxon>Grifola</taxon>
    </lineage>
</organism>
<sequence length="126" mass="14141">MIAGTTKYEEIVGPVIEEHEKTISMMEAELKLNRTALTHTSDLYNEKDTETVPQGTEVQSCELTEKEASTMSYIRVLEENVKCYGENSIFSSGSMTELKRELFKFQGHQMSCFSLYCGTGGSSDML</sequence>
<keyword evidence="2" id="KW-1185">Reference proteome</keyword>
<accession>A0A1C7MCA8</accession>
<dbReference type="EMBL" id="LUGG01000005">
    <property type="protein sequence ID" value="OBZ74553.1"/>
    <property type="molecule type" value="Genomic_DNA"/>
</dbReference>
<dbReference type="Proteomes" id="UP000092993">
    <property type="component" value="Unassembled WGS sequence"/>
</dbReference>
<dbReference type="STRING" id="5627.A0A1C7MCA8"/>
<reference evidence="1 2" key="1">
    <citation type="submission" date="2016-03" db="EMBL/GenBank/DDBJ databases">
        <title>Whole genome sequencing of Grifola frondosa 9006-11.</title>
        <authorList>
            <person name="Min B."/>
            <person name="Park H."/>
            <person name="Kim J.-G."/>
            <person name="Cho H."/>
            <person name="Oh Y.-L."/>
            <person name="Kong W.-S."/>
            <person name="Choi I.-G."/>
        </authorList>
    </citation>
    <scope>NUCLEOTIDE SEQUENCE [LARGE SCALE GENOMIC DNA]</scope>
    <source>
        <strain evidence="1 2">9006-11</strain>
    </source>
</reference>
<comment type="caution">
    <text evidence="1">The sequence shown here is derived from an EMBL/GenBank/DDBJ whole genome shotgun (WGS) entry which is preliminary data.</text>
</comment>
<evidence type="ECO:0000313" key="2">
    <source>
        <dbReference type="Proteomes" id="UP000092993"/>
    </source>
</evidence>
<protein>
    <submittedName>
        <fullName evidence="1">Uncharacterized protein</fullName>
    </submittedName>
</protein>
<dbReference type="OrthoDB" id="3176171at2759"/>
<evidence type="ECO:0000313" key="1">
    <source>
        <dbReference type="EMBL" id="OBZ74553.1"/>
    </source>
</evidence>